<evidence type="ECO:0000256" key="11">
    <source>
        <dbReference type="SAM" id="MobiDB-lite"/>
    </source>
</evidence>
<dbReference type="PaxDb" id="8355-A0A1L8GQJ3"/>
<dbReference type="Gene3D" id="1.20.1280.50">
    <property type="match status" value="1"/>
</dbReference>
<feature type="compositionally biased region" description="Basic and acidic residues" evidence="11">
    <location>
        <begin position="90"/>
        <end position="103"/>
    </location>
</feature>
<evidence type="ECO:0000256" key="4">
    <source>
        <dbReference type="ARBA" id="ARBA00004906"/>
    </source>
</evidence>
<reference evidence="13" key="1">
    <citation type="submission" date="2024-06" db="UniProtKB">
        <authorList>
            <consortium name="RefSeq"/>
        </authorList>
    </citation>
    <scope>NUCLEOTIDE SEQUENCE [LARGE SCALE GENOMIC DNA]</scope>
    <source>
        <strain evidence="13">J_2021</strain>
    </source>
</reference>
<dbReference type="AGR" id="Xenbase:XB-GENE-17335514"/>
<dbReference type="OMA" id="QRPNLPH"/>
<dbReference type="CDD" id="cd22087">
    <property type="entry name" value="F-box_FBXO7"/>
    <property type="match status" value="1"/>
</dbReference>
<comment type="pathway">
    <text evidence="4">Protein modification; protein ubiquitination.</text>
</comment>
<keyword evidence="6" id="KW-0963">Cytoplasm</keyword>
<evidence type="ECO:0000256" key="8">
    <source>
        <dbReference type="ARBA" id="ARBA00023128"/>
    </source>
</evidence>
<dbReference type="CTD" id="495987"/>
<dbReference type="GO" id="GO:0005829">
    <property type="term" value="C:cytosol"/>
    <property type="evidence" value="ECO:0007669"/>
    <property type="project" value="UniProtKB-SubCell"/>
</dbReference>
<comment type="subcellular location">
    <subcellularLocation>
        <location evidence="3">Cytoplasm</location>
        <location evidence="3">Cytosol</location>
    </subcellularLocation>
    <subcellularLocation>
        <location evidence="2">Mitochondrion</location>
    </subcellularLocation>
    <subcellularLocation>
        <location evidence="1">Nucleus</location>
    </subcellularLocation>
</comment>
<dbReference type="SMART" id="SM00256">
    <property type="entry name" value="FBOX"/>
    <property type="match status" value="1"/>
</dbReference>
<dbReference type="GO" id="GO:0005634">
    <property type="term" value="C:nucleus"/>
    <property type="evidence" value="ECO:0007669"/>
    <property type="project" value="UniProtKB-SubCell"/>
</dbReference>
<evidence type="ECO:0000256" key="1">
    <source>
        <dbReference type="ARBA" id="ARBA00004123"/>
    </source>
</evidence>
<feature type="region of interest" description="Disordered" evidence="11">
    <location>
        <begin position="79"/>
        <end position="147"/>
    </location>
</feature>
<dbReference type="InterPro" id="IPR001810">
    <property type="entry name" value="F-box_dom"/>
</dbReference>
<evidence type="ECO:0000256" key="9">
    <source>
        <dbReference type="ARBA" id="ARBA00023242"/>
    </source>
</evidence>
<evidence type="ECO:0000256" key="2">
    <source>
        <dbReference type="ARBA" id="ARBA00004173"/>
    </source>
</evidence>
<dbReference type="Gene3D" id="3.40.1000.30">
    <property type="match status" value="1"/>
</dbReference>
<dbReference type="GO" id="GO:0019901">
    <property type="term" value="F:protein kinase binding"/>
    <property type="evidence" value="ECO:0000318"/>
    <property type="project" value="GO_Central"/>
</dbReference>
<feature type="compositionally biased region" description="Basic and acidic residues" evidence="11">
    <location>
        <begin position="491"/>
        <end position="500"/>
    </location>
</feature>
<keyword evidence="7" id="KW-0833">Ubl conjugation pathway</keyword>
<protein>
    <recommendedName>
        <fullName evidence="10">F-box only protein 7</fullName>
    </recommendedName>
</protein>
<dbReference type="FunFam" id="3.40.1000.30:FF:000001">
    <property type="entry name" value="F-box only protein 7"/>
    <property type="match status" value="1"/>
</dbReference>
<dbReference type="GeneID" id="495987"/>
<dbReference type="InterPro" id="IPR036047">
    <property type="entry name" value="F-box-like_dom_sf"/>
</dbReference>
<evidence type="ECO:0000256" key="10">
    <source>
        <dbReference type="ARBA" id="ARBA00073844"/>
    </source>
</evidence>
<dbReference type="SUPFAM" id="SSF81383">
    <property type="entry name" value="F-box domain"/>
    <property type="match status" value="1"/>
</dbReference>
<proteinExistence type="predicted"/>
<evidence type="ECO:0000256" key="6">
    <source>
        <dbReference type="ARBA" id="ARBA00022490"/>
    </source>
</evidence>
<dbReference type="Bgee" id="495987">
    <property type="expression patterns" value="Expressed in testis and 19 other cell types or tissues"/>
</dbReference>
<evidence type="ECO:0000313" key="13">
    <source>
        <dbReference type="Proteomes" id="UP000186698"/>
    </source>
</evidence>
<dbReference type="InterPro" id="IPR047118">
    <property type="entry name" value="Fbxo7"/>
</dbReference>
<dbReference type="Xenbase" id="XB-GENE-17335514">
    <property type="gene designation" value="fbxo7.S"/>
</dbReference>
<sequence length="500" mass="55797">MKLRVRVRKQTTRLDLEAEQPTLGDVRSKLSSVTLPALGYSAETDFTITLNGKDALTGDQTTLESAGIISGDLIILLLPDSPIPSPPPAPERRDPRCPLEDPTQHCSTALKRPKGHVNNDGAKAQVRPQTEAAEETSPSMEDITMEDETPGPAWEVMLCSEAVDGKIPHSLEVLYQTASCSSASDAFIVVIHLLMLETGYLQKGAESKALCMPQDWRSGGAYRLHYTHPLCAQVSATLACLPMGKLVIINATMKINDEMKSVRKLQLSTNSYISYPEKDNDFASVYKDLQKLSGQFKDQVAYPLLAAARQVLNLPDVFGLLVLPPELKLRIFRLLDIRSLLNLSATCKELLAATGDSSLWRFLCIRDFRDSLPRNLEMNWNKLYKEKYKEKKQRNRFVRRHFLPPRNAHPYPYYPNIFPPDFSYPPGIIGGEYDQRPFPPILNPTAPFIPGVGPSSSRFSPLSNPFKVTLPFSEEDPSIPGPRSLRPSRGRGPDIRRGFI</sequence>
<feature type="domain" description="F-box" evidence="12">
    <location>
        <begin position="317"/>
        <end position="363"/>
    </location>
</feature>
<dbReference type="GO" id="GO:0005739">
    <property type="term" value="C:mitochondrion"/>
    <property type="evidence" value="ECO:0007669"/>
    <property type="project" value="UniProtKB-SubCell"/>
</dbReference>
<evidence type="ECO:0000256" key="7">
    <source>
        <dbReference type="ARBA" id="ARBA00022786"/>
    </source>
</evidence>
<evidence type="ECO:0000256" key="5">
    <source>
        <dbReference type="ARBA" id="ARBA00022481"/>
    </source>
</evidence>
<dbReference type="PROSITE" id="PS50181">
    <property type="entry name" value="FBOX"/>
    <property type="match status" value="1"/>
</dbReference>
<evidence type="ECO:0000259" key="12">
    <source>
        <dbReference type="PROSITE" id="PS50181"/>
    </source>
</evidence>
<evidence type="ECO:0000256" key="3">
    <source>
        <dbReference type="ARBA" id="ARBA00004514"/>
    </source>
</evidence>
<dbReference type="Proteomes" id="UP000186698">
    <property type="component" value="Chromosome 3S"/>
</dbReference>
<gene>
    <name evidence="14 15" type="primary">fbxo7.S</name>
</gene>
<dbReference type="PANTHER" id="PTHR15537:SF2">
    <property type="entry name" value="F-BOX ONLY PROTEIN 7"/>
    <property type="match status" value="1"/>
</dbReference>
<dbReference type="STRING" id="8355.A0A1L8GQJ3"/>
<evidence type="ECO:0000313" key="15">
    <source>
        <dbReference type="Xenbase" id="XB-GENE-17335514"/>
    </source>
</evidence>
<keyword evidence="9" id="KW-0539">Nucleus</keyword>
<dbReference type="OrthoDB" id="101791at2759"/>
<accession>A0A1L8GQJ3</accession>
<dbReference type="PANTHER" id="PTHR15537">
    <property type="entry name" value="F-BOX ONLY PROTEIN 7"/>
    <property type="match status" value="1"/>
</dbReference>
<dbReference type="FunFam" id="1.20.1280.50:FF:000010">
    <property type="entry name" value="F-box only protein 7"/>
    <property type="match status" value="1"/>
</dbReference>
<keyword evidence="8" id="KW-0496">Mitochondrion</keyword>
<dbReference type="RefSeq" id="XP_018109879.1">
    <property type="nucleotide sequence ID" value="XM_018254390.2"/>
</dbReference>
<dbReference type="InterPro" id="IPR021625">
    <property type="entry name" value="PI31_Prot_N"/>
</dbReference>
<organism evidence="13 14">
    <name type="scientific">Xenopus laevis</name>
    <name type="common">African clawed frog</name>
    <dbReference type="NCBI Taxonomy" id="8355"/>
    <lineage>
        <taxon>Eukaryota</taxon>
        <taxon>Metazoa</taxon>
        <taxon>Chordata</taxon>
        <taxon>Craniata</taxon>
        <taxon>Vertebrata</taxon>
        <taxon>Euteleostomi</taxon>
        <taxon>Amphibia</taxon>
        <taxon>Batrachia</taxon>
        <taxon>Anura</taxon>
        <taxon>Pipoidea</taxon>
        <taxon>Pipidae</taxon>
        <taxon>Xenopodinae</taxon>
        <taxon>Xenopus</taxon>
        <taxon>Xenopus</taxon>
    </lineage>
</organism>
<dbReference type="GO" id="GO:1903599">
    <property type="term" value="P:positive regulation of autophagy of mitochondrion"/>
    <property type="evidence" value="ECO:0000318"/>
    <property type="project" value="GO_Central"/>
</dbReference>
<keyword evidence="5" id="KW-0488">Methylation</keyword>
<name>A0A1L8GQJ3_XENLA</name>
<dbReference type="Pfam" id="PF11566">
    <property type="entry name" value="PI31_Prot_N"/>
    <property type="match status" value="1"/>
</dbReference>
<keyword evidence="13" id="KW-1185">Reference proteome</keyword>
<feature type="region of interest" description="Disordered" evidence="11">
    <location>
        <begin position="471"/>
        <end position="500"/>
    </location>
</feature>
<dbReference type="Pfam" id="PF12937">
    <property type="entry name" value="F-box-like"/>
    <property type="match status" value="1"/>
</dbReference>
<evidence type="ECO:0000313" key="14">
    <source>
        <dbReference type="RefSeq" id="XP_018109879.1"/>
    </source>
</evidence>
<reference evidence="14" key="2">
    <citation type="submission" date="2025-08" db="UniProtKB">
        <authorList>
            <consortium name="RefSeq"/>
        </authorList>
    </citation>
    <scope>IDENTIFICATION</scope>
    <source>
        <strain evidence="14">J_2021</strain>
        <tissue evidence="14">Erythrocytes</tissue>
    </source>
</reference>
<dbReference type="AlphaFoldDB" id="A0A1L8GQJ3"/>